<dbReference type="PROSITE" id="PS50913">
    <property type="entry name" value="GRIP"/>
    <property type="match status" value="1"/>
</dbReference>
<evidence type="ECO:0000256" key="1">
    <source>
        <dbReference type="ARBA" id="ARBA00023054"/>
    </source>
</evidence>
<dbReference type="InterPro" id="IPR051952">
    <property type="entry name" value="Golgi-autophagy_related"/>
</dbReference>
<evidence type="ECO:0000256" key="3">
    <source>
        <dbReference type="SAM" id="MobiDB-lite"/>
    </source>
</evidence>
<dbReference type="Gene3D" id="6.10.140.910">
    <property type="match status" value="1"/>
</dbReference>
<feature type="coiled-coil region" evidence="2">
    <location>
        <begin position="30"/>
        <end position="64"/>
    </location>
</feature>
<dbReference type="Proteomes" id="UP001469553">
    <property type="component" value="Unassembled WGS sequence"/>
</dbReference>
<keyword evidence="1 2" id="KW-0175">Coiled coil</keyword>
<reference evidence="5 6" key="1">
    <citation type="submission" date="2021-06" db="EMBL/GenBank/DDBJ databases">
        <authorList>
            <person name="Palmer J.M."/>
        </authorList>
    </citation>
    <scope>NUCLEOTIDE SEQUENCE [LARGE SCALE GENOMIC DNA]</scope>
    <source>
        <strain evidence="5 6">AS_MEX2019</strain>
        <tissue evidence="5">Muscle</tissue>
    </source>
</reference>
<name>A0ABV0Z7J3_9TELE</name>
<dbReference type="SMART" id="SM00755">
    <property type="entry name" value="Grip"/>
    <property type="match status" value="1"/>
</dbReference>
<feature type="region of interest" description="Disordered" evidence="3">
    <location>
        <begin position="321"/>
        <end position="374"/>
    </location>
</feature>
<comment type="caution">
    <text evidence="5">The sequence shown here is derived from an EMBL/GenBank/DDBJ whole genome shotgun (WGS) entry which is preliminary data.</text>
</comment>
<organism evidence="5 6">
    <name type="scientific">Ameca splendens</name>
    <dbReference type="NCBI Taxonomy" id="208324"/>
    <lineage>
        <taxon>Eukaryota</taxon>
        <taxon>Metazoa</taxon>
        <taxon>Chordata</taxon>
        <taxon>Craniata</taxon>
        <taxon>Vertebrata</taxon>
        <taxon>Euteleostomi</taxon>
        <taxon>Actinopterygii</taxon>
        <taxon>Neopterygii</taxon>
        <taxon>Teleostei</taxon>
        <taxon>Neoteleostei</taxon>
        <taxon>Acanthomorphata</taxon>
        <taxon>Ovalentaria</taxon>
        <taxon>Atherinomorphae</taxon>
        <taxon>Cyprinodontiformes</taxon>
        <taxon>Goodeidae</taxon>
        <taxon>Ameca</taxon>
    </lineage>
</organism>
<feature type="compositionally biased region" description="Low complexity" evidence="3">
    <location>
        <begin position="363"/>
        <end position="374"/>
    </location>
</feature>
<dbReference type="Gene3D" id="1.10.220.60">
    <property type="entry name" value="GRIP domain"/>
    <property type="match status" value="1"/>
</dbReference>
<feature type="compositionally biased region" description="Basic and acidic residues" evidence="3">
    <location>
        <begin position="321"/>
        <end position="350"/>
    </location>
</feature>
<feature type="domain" description="GRIP" evidence="4">
    <location>
        <begin position="375"/>
        <end position="424"/>
    </location>
</feature>
<accession>A0ABV0Z7J3</accession>
<dbReference type="PANTHER" id="PTHR23157">
    <property type="entry name" value="GRIP AND COILED-COIL DOMAIN-CONTAINING PROTEIN 1"/>
    <property type="match status" value="1"/>
</dbReference>
<evidence type="ECO:0000313" key="5">
    <source>
        <dbReference type="EMBL" id="MEQ2302188.1"/>
    </source>
</evidence>
<dbReference type="Pfam" id="PF01465">
    <property type="entry name" value="GRIP"/>
    <property type="match status" value="1"/>
</dbReference>
<keyword evidence="6" id="KW-1185">Reference proteome</keyword>
<dbReference type="PANTHER" id="PTHR23157:SF24">
    <property type="entry name" value="GOLGIN SUBFAMILY A MEMBER 1"/>
    <property type="match status" value="1"/>
</dbReference>
<sequence>MSGSITELQTLLRHKDDSSKAYRERTDTQIASLERQVLENTERMKCAEQQVTEKQQLIDKLHGEQNTEKAFLEQQICLLEQQREERTSFLEETISCLQTDKQSLLDRVAELDKQMLEATSILKQQAEELENCKAELNSRLTVSTEIAKSLEETRRQKEELQTQVGELTVALQKSQQELSTAAKKLRLRDEDVQTLQNELQSRQDSLAHLQEETKRLHTQLQQMELDKDSQLRSLREELLSQTQQLDSCQARISYLEVEVETLTEQLQSPEVCEEDHNGCVTVDDLDHLQRVNREQEQQLSDKNRTIKQLQQRLAELKRTLQKELKLKPEPEAEGKEKSLESRAEKQERFISDPPPAAAPSPPTSNTTVTNTSDLNDSREINFEYLKHVVLKFMSSREAEAYQLIRAVSVLLNFTREEEDMLKQTLEYKMSWFGSKPSPKGIIRPSISGSSTHWS</sequence>
<feature type="compositionally biased region" description="Pro residues" evidence="3">
    <location>
        <begin position="352"/>
        <end position="362"/>
    </location>
</feature>
<dbReference type="EMBL" id="JAHRIP010056597">
    <property type="protein sequence ID" value="MEQ2302188.1"/>
    <property type="molecule type" value="Genomic_DNA"/>
</dbReference>
<evidence type="ECO:0000256" key="2">
    <source>
        <dbReference type="SAM" id="Coils"/>
    </source>
</evidence>
<dbReference type="InterPro" id="IPR000237">
    <property type="entry name" value="GRIP_dom"/>
</dbReference>
<protein>
    <recommendedName>
        <fullName evidence="4">GRIP domain-containing protein</fullName>
    </recommendedName>
</protein>
<evidence type="ECO:0000259" key="4">
    <source>
        <dbReference type="PROSITE" id="PS50913"/>
    </source>
</evidence>
<gene>
    <name evidence="5" type="ORF">AMECASPLE_004059</name>
</gene>
<proteinExistence type="predicted"/>
<evidence type="ECO:0000313" key="6">
    <source>
        <dbReference type="Proteomes" id="UP001469553"/>
    </source>
</evidence>